<dbReference type="EMBL" id="JACHEH010000003">
    <property type="protein sequence ID" value="MBB6167839.1"/>
    <property type="molecule type" value="Genomic_DNA"/>
</dbReference>
<feature type="domain" description="YbaK/aminoacyl-tRNA synthetase-associated" evidence="1">
    <location>
        <begin position="23"/>
        <end position="142"/>
    </location>
</feature>
<dbReference type="AlphaFoldDB" id="A0A841KEZ9"/>
<reference evidence="2 3" key="1">
    <citation type="submission" date="2020-08" db="EMBL/GenBank/DDBJ databases">
        <title>Genomic Encyclopedia of Type Strains, Phase IV (KMG-IV): sequencing the most valuable type-strain genomes for metagenomic binning, comparative biology and taxonomic classification.</title>
        <authorList>
            <person name="Goeker M."/>
        </authorList>
    </citation>
    <scope>NUCLEOTIDE SEQUENCE [LARGE SCALE GENOMIC DNA]</scope>
    <source>
        <strain evidence="2 3">DSM 101465</strain>
    </source>
</reference>
<evidence type="ECO:0000313" key="2">
    <source>
        <dbReference type="EMBL" id="MBB6167839.1"/>
    </source>
</evidence>
<evidence type="ECO:0000259" key="1">
    <source>
        <dbReference type="Pfam" id="PF04073"/>
    </source>
</evidence>
<proteinExistence type="predicted"/>
<comment type="caution">
    <text evidence="2">The sequence shown here is derived from an EMBL/GenBank/DDBJ whole genome shotgun (WGS) entry which is preliminary data.</text>
</comment>
<dbReference type="GO" id="GO:0002161">
    <property type="term" value="F:aminoacyl-tRNA deacylase activity"/>
    <property type="evidence" value="ECO:0007669"/>
    <property type="project" value="InterPro"/>
</dbReference>
<dbReference type="RefSeq" id="WP_244649982.1">
    <property type="nucleotide sequence ID" value="NZ_BMHX01000003.1"/>
</dbReference>
<organism evidence="2 3">
    <name type="scientific">Chelatococcus composti</name>
    <dbReference type="NCBI Taxonomy" id="1743235"/>
    <lineage>
        <taxon>Bacteria</taxon>
        <taxon>Pseudomonadati</taxon>
        <taxon>Pseudomonadota</taxon>
        <taxon>Alphaproteobacteria</taxon>
        <taxon>Hyphomicrobiales</taxon>
        <taxon>Chelatococcaceae</taxon>
        <taxon>Chelatococcus</taxon>
    </lineage>
</organism>
<dbReference type="InterPro" id="IPR007214">
    <property type="entry name" value="YbaK/aa-tRNA-synth-assoc-dom"/>
</dbReference>
<gene>
    <name evidence="2" type="ORF">HNQ73_001462</name>
</gene>
<evidence type="ECO:0000313" key="3">
    <source>
        <dbReference type="Proteomes" id="UP000588017"/>
    </source>
</evidence>
<dbReference type="InterPro" id="IPR036754">
    <property type="entry name" value="YbaK/aa-tRNA-synt-asso_dom_sf"/>
</dbReference>
<accession>A0A841KEZ9</accession>
<keyword evidence="2" id="KW-0378">Hydrolase</keyword>
<dbReference type="Proteomes" id="UP000588017">
    <property type="component" value="Unassembled WGS sequence"/>
</dbReference>
<dbReference type="CDD" id="cd04332">
    <property type="entry name" value="YbaK_like"/>
    <property type="match status" value="1"/>
</dbReference>
<sequence>MSTAPRLEHYLSRSGVTYDLMRHEPTATSMRTAKACEVPADMIAKAVVLKDRAGYMLAVLPASRHLSLRAVSEMLDEEIELAHEAEIERLFPDCARGAVPPLGAAYGMPMIVDETLANLSEIYFEAGDHETIVRMSGRDFRQLAGRARHGRICLQQ</sequence>
<dbReference type="Pfam" id="PF04073">
    <property type="entry name" value="tRNA_edit"/>
    <property type="match status" value="1"/>
</dbReference>
<name>A0A841KEZ9_9HYPH</name>
<dbReference type="SUPFAM" id="SSF55826">
    <property type="entry name" value="YbaK/ProRS associated domain"/>
    <property type="match status" value="1"/>
</dbReference>
<dbReference type="Gene3D" id="3.90.960.10">
    <property type="entry name" value="YbaK/aminoacyl-tRNA synthetase-associated domain"/>
    <property type="match status" value="1"/>
</dbReference>
<keyword evidence="3" id="KW-1185">Reference proteome</keyword>
<protein>
    <submittedName>
        <fullName evidence="2">Ala-tRNA(Pro) deacylase</fullName>
        <ecNumber evidence="2">3.1.1.-</ecNumber>
    </submittedName>
</protein>
<dbReference type="EC" id="3.1.1.-" evidence="2"/>